<feature type="chain" id="PRO_5041298166" evidence="2">
    <location>
        <begin position="26"/>
        <end position="160"/>
    </location>
</feature>
<evidence type="ECO:0000256" key="2">
    <source>
        <dbReference type="SAM" id="SignalP"/>
    </source>
</evidence>
<gene>
    <name evidence="3" type="ORF">K4G66_09170</name>
</gene>
<feature type="transmembrane region" description="Helical" evidence="1">
    <location>
        <begin position="129"/>
        <end position="150"/>
    </location>
</feature>
<accession>A0AA49GQ34</accession>
<dbReference type="AlphaFoldDB" id="A0AA49GQ34"/>
<feature type="transmembrane region" description="Helical" evidence="1">
    <location>
        <begin position="95"/>
        <end position="117"/>
    </location>
</feature>
<proteinExistence type="predicted"/>
<evidence type="ECO:0000313" key="3">
    <source>
        <dbReference type="EMBL" id="WKN38872.1"/>
    </source>
</evidence>
<feature type="signal peptide" evidence="2">
    <location>
        <begin position="1"/>
        <end position="25"/>
    </location>
</feature>
<reference evidence="3" key="2">
    <citation type="journal article" date="2024" name="Antonie Van Leeuwenhoek">
        <title>Roseihalotalea indica gen. nov., sp. nov., a halophilic Bacteroidetes from mesopelagic Southwest Indian Ocean with higher carbohydrate metabolic potential.</title>
        <authorList>
            <person name="Chen B."/>
            <person name="Zhang M."/>
            <person name="Lin D."/>
            <person name="Ye J."/>
            <person name="Tang K."/>
        </authorList>
    </citation>
    <scope>NUCLEOTIDE SEQUENCE</scope>
    <source>
        <strain evidence="3">TK19036</strain>
    </source>
</reference>
<keyword evidence="1" id="KW-0472">Membrane</keyword>
<keyword evidence="1" id="KW-1133">Transmembrane helix</keyword>
<reference evidence="3" key="1">
    <citation type="journal article" date="2023" name="Comput. Struct. Biotechnol. J.">
        <title>Discovery of a novel marine Bacteroidetes with a rich repertoire of carbohydrate-active enzymes.</title>
        <authorList>
            <person name="Chen B."/>
            <person name="Liu G."/>
            <person name="Chen Q."/>
            <person name="Wang H."/>
            <person name="Liu L."/>
            <person name="Tang K."/>
        </authorList>
    </citation>
    <scope>NUCLEOTIDE SEQUENCE</scope>
    <source>
        <strain evidence="3">TK19036</strain>
    </source>
</reference>
<keyword evidence="1" id="KW-0812">Transmembrane</keyword>
<keyword evidence="2" id="KW-0732">Signal</keyword>
<dbReference type="EMBL" id="CP120682">
    <property type="protein sequence ID" value="WKN38872.1"/>
    <property type="molecule type" value="Genomic_DNA"/>
</dbReference>
<name>A0AA49GQ34_9BACT</name>
<protein>
    <submittedName>
        <fullName evidence="3">Uncharacterized protein</fullName>
    </submittedName>
</protein>
<evidence type="ECO:0000256" key="1">
    <source>
        <dbReference type="SAM" id="Phobius"/>
    </source>
</evidence>
<sequence>MNTLKINFSVFVFMAAALLYQSAYAQPKNTIDSAPQILKILKEHQFSETGVALAAQEGIIRVDAFLSVAAIKAQENGILAITTLVDPSELHSPGAIVFLLAGWAFLVISLIGFIKGLNTIYQKIRIDPLLKYFTLIASVACCLIAAYLLYWNIGLTLGSY</sequence>
<organism evidence="3">
    <name type="scientific">Roseihalotalea indica</name>
    <dbReference type="NCBI Taxonomy" id="2867963"/>
    <lineage>
        <taxon>Bacteria</taxon>
        <taxon>Pseudomonadati</taxon>
        <taxon>Bacteroidota</taxon>
        <taxon>Cytophagia</taxon>
        <taxon>Cytophagales</taxon>
        <taxon>Catalimonadaceae</taxon>
        <taxon>Roseihalotalea</taxon>
    </lineage>
</organism>